<keyword evidence="1" id="KW-1133">Transmembrane helix</keyword>
<sequence>MDIDAFVATHQYSWARLGDLTERARKLKQMSPHELDELVGLYQRTGSHLAHARVAYGGDEAIVGRLTFLVAEAHGILYAQRETDVRRAVTRFLVVTFPAATWSIRRFILVSALLTLVPWLVFQVWIGVSPDAFDLTGDEAVTQAYIDNDFESYYSSQPAQNFASQVFLNNVRVAVLAFAAGILLCVFTVFILAYNGANVGVAGGLFTHVGEWERFWGLILPHGLLEISAVIVAGAAGLRLGWSVIAPGDMTRWDAVTAQGRAVGNVVIGLVIAFAVAGLIEGFVTGRPWPTSLRVGIGVIAFVAFWGWTLVYGKRAAAVLDAEMR</sequence>
<gene>
    <name evidence="2" type="ORF">YM304_12530</name>
</gene>
<feature type="transmembrane region" description="Helical" evidence="1">
    <location>
        <begin position="262"/>
        <end position="280"/>
    </location>
</feature>
<feature type="transmembrane region" description="Helical" evidence="1">
    <location>
        <begin position="173"/>
        <end position="194"/>
    </location>
</feature>
<evidence type="ECO:0000313" key="3">
    <source>
        <dbReference type="Proteomes" id="UP000011863"/>
    </source>
</evidence>
<dbReference type="KEGG" id="aym:YM304_12530"/>
<evidence type="ECO:0000313" key="2">
    <source>
        <dbReference type="EMBL" id="BAN01567.1"/>
    </source>
</evidence>
<dbReference type="Pfam" id="PF01944">
    <property type="entry name" value="SpoIIM"/>
    <property type="match status" value="1"/>
</dbReference>
<feature type="transmembrane region" description="Helical" evidence="1">
    <location>
        <begin position="292"/>
        <end position="311"/>
    </location>
</feature>
<dbReference type="PANTHER" id="PTHR35337">
    <property type="entry name" value="SLR1478 PROTEIN"/>
    <property type="match status" value="1"/>
</dbReference>
<keyword evidence="3" id="KW-1185">Reference proteome</keyword>
<name>A0A6C7E3K2_ILUCY</name>
<evidence type="ECO:0000256" key="1">
    <source>
        <dbReference type="SAM" id="Phobius"/>
    </source>
</evidence>
<dbReference type="EMBL" id="AP012057">
    <property type="protein sequence ID" value="BAN01567.1"/>
    <property type="molecule type" value="Genomic_DNA"/>
</dbReference>
<dbReference type="InterPro" id="IPR002798">
    <property type="entry name" value="SpoIIM-like"/>
</dbReference>
<feature type="transmembrane region" description="Helical" evidence="1">
    <location>
        <begin position="215"/>
        <end position="242"/>
    </location>
</feature>
<dbReference type="RefSeq" id="WP_015440814.1">
    <property type="nucleotide sequence ID" value="NC_020520.1"/>
</dbReference>
<organism evidence="2 3">
    <name type="scientific">Ilumatobacter coccineus (strain NBRC 103263 / KCTC 29153 / YM16-304)</name>
    <dbReference type="NCBI Taxonomy" id="1313172"/>
    <lineage>
        <taxon>Bacteria</taxon>
        <taxon>Bacillati</taxon>
        <taxon>Actinomycetota</taxon>
        <taxon>Acidimicrobiia</taxon>
        <taxon>Acidimicrobiales</taxon>
        <taxon>Ilumatobacteraceae</taxon>
        <taxon>Ilumatobacter</taxon>
    </lineage>
</organism>
<dbReference type="AlphaFoldDB" id="A0A6C7E3K2"/>
<keyword evidence="1" id="KW-0812">Transmembrane</keyword>
<evidence type="ECO:0008006" key="4">
    <source>
        <dbReference type="Google" id="ProtNLM"/>
    </source>
</evidence>
<proteinExistence type="predicted"/>
<dbReference type="Proteomes" id="UP000011863">
    <property type="component" value="Chromosome"/>
</dbReference>
<reference evidence="2 3" key="1">
    <citation type="journal article" date="2013" name="Int. J. Syst. Evol. Microbiol.">
        <title>Ilumatobacter nonamiense sp. nov. and Ilumatobacter coccineum sp. nov., isolated from seashore sand.</title>
        <authorList>
            <person name="Matsumoto A."/>
            <person name="Kasai H."/>
            <person name="Matsuo Y."/>
            <person name="Shizuri Y."/>
            <person name="Ichikawa N."/>
            <person name="Fujita N."/>
            <person name="Omura S."/>
            <person name="Takahashi Y."/>
        </authorList>
    </citation>
    <scope>NUCLEOTIDE SEQUENCE [LARGE SCALE GENOMIC DNA]</scope>
    <source>
        <strain evidence="3">NBRC 103263 / KCTC 29153 / YM16-304</strain>
    </source>
</reference>
<feature type="transmembrane region" description="Helical" evidence="1">
    <location>
        <begin position="107"/>
        <end position="126"/>
    </location>
</feature>
<dbReference type="PANTHER" id="PTHR35337:SF1">
    <property type="entry name" value="SLR1478 PROTEIN"/>
    <property type="match status" value="1"/>
</dbReference>
<protein>
    <recommendedName>
        <fullName evidence="4">Stage II sporulation protein M</fullName>
    </recommendedName>
</protein>
<keyword evidence="1" id="KW-0472">Membrane</keyword>
<accession>A0A6C7E3K2</accession>